<gene>
    <name evidence="2" type="ORF">CFAM422_003277</name>
</gene>
<organism evidence="2 3">
    <name type="scientific">Trichoderma lentiforme</name>
    <dbReference type="NCBI Taxonomy" id="1567552"/>
    <lineage>
        <taxon>Eukaryota</taxon>
        <taxon>Fungi</taxon>
        <taxon>Dikarya</taxon>
        <taxon>Ascomycota</taxon>
        <taxon>Pezizomycotina</taxon>
        <taxon>Sordariomycetes</taxon>
        <taxon>Hypocreomycetidae</taxon>
        <taxon>Hypocreales</taxon>
        <taxon>Hypocreaceae</taxon>
        <taxon>Trichoderma</taxon>
    </lineage>
</organism>
<evidence type="ECO:0000313" key="2">
    <source>
        <dbReference type="EMBL" id="KAF3074417.1"/>
    </source>
</evidence>
<feature type="region of interest" description="Disordered" evidence="1">
    <location>
        <begin position="1"/>
        <end position="21"/>
    </location>
</feature>
<dbReference type="EMBL" id="QLNT01000005">
    <property type="protein sequence ID" value="KAF3074417.1"/>
    <property type="molecule type" value="Genomic_DNA"/>
</dbReference>
<dbReference type="Proteomes" id="UP000801864">
    <property type="component" value="Unassembled WGS sequence"/>
</dbReference>
<feature type="compositionally biased region" description="Basic and acidic residues" evidence="1">
    <location>
        <begin position="7"/>
        <end position="17"/>
    </location>
</feature>
<protein>
    <submittedName>
        <fullName evidence="2">Uncharacterized protein</fullName>
    </submittedName>
</protein>
<proteinExistence type="predicted"/>
<accession>A0A9P5CHF3</accession>
<evidence type="ECO:0000256" key="1">
    <source>
        <dbReference type="SAM" id="MobiDB-lite"/>
    </source>
</evidence>
<comment type="caution">
    <text evidence="2">The sequence shown here is derived from an EMBL/GenBank/DDBJ whole genome shotgun (WGS) entry which is preliminary data.</text>
</comment>
<keyword evidence="3" id="KW-1185">Reference proteome</keyword>
<name>A0A9P5CHF3_9HYPO</name>
<dbReference type="AlphaFoldDB" id="A0A9P5CHF3"/>
<evidence type="ECO:0000313" key="3">
    <source>
        <dbReference type="Proteomes" id="UP000801864"/>
    </source>
</evidence>
<sequence>MINGNIVRRDTKSEAKQDSSGFSRLNAKRLPKNFGLKLVGFSRFESAYTARLELRVYKERDQAVERIVNVRLWQTGKSTSLPFAKTGGMPRRGANGNRPGEALFAVFPISGAQLDEAYAECLIATGARTDGLKNTDQNVGKDGRRHEFGQGSRLSVNCEL</sequence>
<reference evidence="2 3" key="1">
    <citation type="submission" date="2018-06" db="EMBL/GenBank/DDBJ databases">
        <title>Genome analysis of cellulolytic fungus Trichoderma lentiforme CFAM-422.</title>
        <authorList>
            <person name="Steindorff A.S."/>
            <person name="Formighieri E.F."/>
            <person name="Midorikawa G.E.O."/>
            <person name="Tamietti M.S."/>
            <person name="Ramos E.Z."/>
            <person name="Silva A.S."/>
            <person name="Bon E.P.S."/>
            <person name="Mendes T.D."/>
            <person name="Damaso M.C.T."/>
            <person name="Favaro L.C.L."/>
        </authorList>
    </citation>
    <scope>NUCLEOTIDE SEQUENCE [LARGE SCALE GENOMIC DNA]</scope>
    <source>
        <strain evidence="2 3">CFAM-422</strain>
    </source>
</reference>